<dbReference type="OrthoDB" id="1728974at2759"/>
<evidence type="ECO:0000313" key="2">
    <source>
        <dbReference type="Proteomes" id="UP000271889"/>
    </source>
</evidence>
<gene>
    <name evidence="1" type="ORF">CGOC_LOCUS7825</name>
</gene>
<proteinExistence type="predicted"/>
<sequence>MKAAEVAGYIVTEWEDCLKCASVIDMSYAIRSLCANILLYCKPTNPIYLWEQFKNAMRNRRRNCNESANLDLRPLNHIKTILGNNGASLEDFELRNIKEALLLDCDDDFINRASPEIKQQTDNIAESLTLAQKRVANAVIAASRRRKGDGNKLFYIDGKADLAKLIQSDPTASNGIAATLLKHGRTERSLFCLPIKQLHSWSTANIDASSPIGQALNTVDVKDV</sequence>
<protein>
    <submittedName>
        <fullName evidence="1">Uncharacterized protein</fullName>
    </submittedName>
</protein>
<dbReference type="Proteomes" id="UP000271889">
    <property type="component" value="Unassembled WGS sequence"/>
</dbReference>
<keyword evidence="2" id="KW-1185">Reference proteome</keyword>
<accession>A0A3P6TDG7</accession>
<reference evidence="1 2" key="1">
    <citation type="submission" date="2018-11" db="EMBL/GenBank/DDBJ databases">
        <authorList>
            <consortium name="Pathogen Informatics"/>
        </authorList>
    </citation>
    <scope>NUCLEOTIDE SEQUENCE [LARGE SCALE GENOMIC DNA]</scope>
</reference>
<name>A0A3P6TDG7_CYLGO</name>
<evidence type="ECO:0000313" key="1">
    <source>
        <dbReference type="EMBL" id="VDK81389.1"/>
    </source>
</evidence>
<dbReference type="EMBL" id="UYRV01027724">
    <property type="protein sequence ID" value="VDK81389.1"/>
    <property type="molecule type" value="Genomic_DNA"/>
</dbReference>
<dbReference type="PANTHER" id="PTHR10492">
    <property type="match status" value="1"/>
</dbReference>
<dbReference type="PANTHER" id="PTHR10492:SF95">
    <property type="entry name" value="HELITRON HELICASE-LIKE DOMAIN-CONTAINING PROTEIN"/>
    <property type="match status" value="1"/>
</dbReference>
<dbReference type="AlphaFoldDB" id="A0A3P6TDG7"/>
<organism evidence="1 2">
    <name type="scientific">Cylicostephanus goldi</name>
    <name type="common">Nematode worm</name>
    <dbReference type="NCBI Taxonomy" id="71465"/>
    <lineage>
        <taxon>Eukaryota</taxon>
        <taxon>Metazoa</taxon>
        <taxon>Ecdysozoa</taxon>
        <taxon>Nematoda</taxon>
        <taxon>Chromadorea</taxon>
        <taxon>Rhabditida</taxon>
        <taxon>Rhabditina</taxon>
        <taxon>Rhabditomorpha</taxon>
        <taxon>Strongyloidea</taxon>
        <taxon>Strongylidae</taxon>
        <taxon>Cylicostephanus</taxon>
    </lineage>
</organism>